<feature type="region of interest" description="Disordered" evidence="4">
    <location>
        <begin position="50"/>
        <end position="71"/>
    </location>
</feature>
<dbReference type="GO" id="GO:0003735">
    <property type="term" value="F:structural constituent of ribosome"/>
    <property type="evidence" value="ECO:0007669"/>
    <property type="project" value="InterPro"/>
</dbReference>
<organism evidence="6">
    <name type="scientific">Passiflora suberosa</name>
    <name type="common">Corky-stemmed passion flower</name>
    <dbReference type="NCBI Taxonomy" id="133504"/>
    <lineage>
        <taxon>Eukaryota</taxon>
        <taxon>Viridiplantae</taxon>
        <taxon>Streptophyta</taxon>
        <taxon>Embryophyta</taxon>
        <taxon>Tracheophyta</taxon>
        <taxon>Spermatophyta</taxon>
        <taxon>Magnoliopsida</taxon>
        <taxon>eudicotyledons</taxon>
        <taxon>Gunneridae</taxon>
        <taxon>Pentapetalae</taxon>
        <taxon>rosids</taxon>
        <taxon>fabids</taxon>
        <taxon>Malpighiales</taxon>
        <taxon>Passifloraceae</taxon>
        <taxon>Passiflora</taxon>
    </lineage>
</organism>
<feature type="domain" description="Small ribosomal subunit protein uS10" evidence="5">
    <location>
        <begin position="98"/>
        <end position="138"/>
    </location>
</feature>
<dbReference type="InterPro" id="IPR027486">
    <property type="entry name" value="Ribosomal_uS10_dom"/>
</dbReference>
<keyword evidence="2 6" id="KW-0689">Ribosomal protein</keyword>
<dbReference type="Gene3D" id="3.30.70.600">
    <property type="entry name" value="Ribosomal protein S10 domain"/>
    <property type="match status" value="1"/>
</dbReference>
<sequence>LYDAGAFDLSKDVIEQMMRHGVCLAPSLKEFVKHAFGNAGQSNEIERVLGGKNNSQPSHLPRQPTASSGRSLQQPHIAMIIKSFAGSNALIGQPKSWSTQIRLPDSRVIYTVNRSPHVDKKSREQFEMIVKKQYLSVKTGWHELQNKYFWLKRLRIFG</sequence>
<dbReference type="SUPFAM" id="SSF54999">
    <property type="entry name" value="Ribosomal protein S10"/>
    <property type="match status" value="1"/>
</dbReference>
<reference evidence="6" key="1">
    <citation type="journal article" date="2000" name="Nature">
        <title>Repeated, recent and diverse transfers of a mitochondrial gene to the nucleus in flowering plants.</title>
        <authorList>
            <person name="Adams K.L."/>
            <person name="Daley D.O."/>
            <person name="Qiu Y.L."/>
            <person name="Whelan J."/>
            <person name="Palmer J.D."/>
        </authorList>
    </citation>
    <scope>NUCLEOTIDE SEQUENCE</scope>
</reference>
<protein>
    <submittedName>
        <fullName evidence="6">Ribosomal protein S10</fullName>
    </submittedName>
</protein>
<evidence type="ECO:0000313" key="6">
    <source>
        <dbReference type="EMBL" id="AAG32320.1"/>
    </source>
</evidence>
<dbReference type="InterPro" id="IPR001848">
    <property type="entry name" value="Ribosomal_uS10"/>
</dbReference>
<dbReference type="GO" id="GO:0006412">
    <property type="term" value="P:translation"/>
    <property type="evidence" value="ECO:0007669"/>
    <property type="project" value="InterPro"/>
</dbReference>
<feature type="compositionally biased region" description="Polar residues" evidence="4">
    <location>
        <begin position="52"/>
        <end position="71"/>
    </location>
</feature>
<dbReference type="AlphaFoldDB" id="Q9FUT7"/>
<evidence type="ECO:0000256" key="3">
    <source>
        <dbReference type="ARBA" id="ARBA00023274"/>
    </source>
</evidence>
<name>Q9FUT7_PASSB</name>
<evidence type="ECO:0000256" key="4">
    <source>
        <dbReference type="SAM" id="MobiDB-lite"/>
    </source>
</evidence>
<feature type="non-terminal residue" evidence="6">
    <location>
        <position position="158"/>
    </location>
</feature>
<dbReference type="Pfam" id="PF00338">
    <property type="entry name" value="Ribosomal_S10"/>
    <property type="match status" value="1"/>
</dbReference>
<evidence type="ECO:0000256" key="2">
    <source>
        <dbReference type="ARBA" id="ARBA00022980"/>
    </source>
</evidence>
<dbReference type="EMBL" id="AF287342">
    <property type="protein sequence ID" value="AAG32320.1"/>
    <property type="molecule type" value="Genomic_DNA"/>
</dbReference>
<dbReference type="InterPro" id="IPR036838">
    <property type="entry name" value="Ribosomal_uS10_dom_sf"/>
</dbReference>
<evidence type="ECO:0000259" key="5">
    <source>
        <dbReference type="Pfam" id="PF00338"/>
    </source>
</evidence>
<proteinExistence type="inferred from homology"/>
<dbReference type="PANTHER" id="PTHR11700">
    <property type="entry name" value="30S RIBOSOMAL PROTEIN S10 FAMILY MEMBER"/>
    <property type="match status" value="1"/>
</dbReference>
<keyword evidence="3" id="KW-0687">Ribonucleoprotein</keyword>
<comment type="similarity">
    <text evidence="1">Belongs to the universal ribosomal protein uS10 family.</text>
</comment>
<dbReference type="GO" id="GO:0005840">
    <property type="term" value="C:ribosome"/>
    <property type="evidence" value="ECO:0007669"/>
    <property type="project" value="UniProtKB-KW"/>
</dbReference>
<evidence type="ECO:0000256" key="1">
    <source>
        <dbReference type="ARBA" id="ARBA00007102"/>
    </source>
</evidence>
<feature type="non-terminal residue" evidence="6">
    <location>
        <position position="1"/>
    </location>
</feature>
<accession>Q9FUT7</accession>
<dbReference type="GO" id="GO:1990904">
    <property type="term" value="C:ribonucleoprotein complex"/>
    <property type="evidence" value="ECO:0007669"/>
    <property type="project" value="UniProtKB-KW"/>
</dbReference>